<sequence>MPGSSCKTISVLEVAVEFSTLTLEECGGKAPPHEASAAAKQNKPITFFILLTSFKELPQTS</sequence>
<protein>
    <submittedName>
        <fullName evidence="1">Uncharacterized protein</fullName>
    </submittedName>
</protein>
<evidence type="ECO:0000313" key="1">
    <source>
        <dbReference type="EMBL" id="GHG08677.1"/>
    </source>
</evidence>
<reference evidence="2" key="1">
    <citation type="journal article" date="2019" name="Int. J. Syst. Evol. Microbiol.">
        <title>The Global Catalogue of Microorganisms (GCM) 10K type strain sequencing project: providing services to taxonomists for standard genome sequencing and annotation.</title>
        <authorList>
            <consortium name="The Broad Institute Genomics Platform"/>
            <consortium name="The Broad Institute Genome Sequencing Center for Infectious Disease"/>
            <person name="Wu L."/>
            <person name="Ma J."/>
        </authorList>
    </citation>
    <scope>NUCLEOTIDE SEQUENCE [LARGE SCALE GENOMIC DNA]</scope>
    <source>
        <strain evidence="2">CGMCC 1.18439</strain>
    </source>
</reference>
<keyword evidence="2" id="KW-1185">Reference proteome</keyword>
<organism evidence="1 2">
    <name type="scientific">Deinococcus piscis</name>
    <dbReference type="NCBI Taxonomy" id="394230"/>
    <lineage>
        <taxon>Bacteria</taxon>
        <taxon>Thermotogati</taxon>
        <taxon>Deinococcota</taxon>
        <taxon>Deinococci</taxon>
        <taxon>Deinococcales</taxon>
        <taxon>Deinococcaceae</taxon>
        <taxon>Deinococcus</taxon>
    </lineage>
</organism>
<dbReference type="Proteomes" id="UP000632154">
    <property type="component" value="Unassembled WGS sequence"/>
</dbReference>
<comment type="caution">
    <text evidence="1">The sequence shown here is derived from an EMBL/GenBank/DDBJ whole genome shotgun (WGS) entry which is preliminary data.</text>
</comment>
<proteinExistence type="predicted"/>
<accession>A0ABQ3KBX8</accession>
<gene>
    <name evidence="1" type="ORF">GCM10017783_21560</name>
</gene>
<evidence type="ECO:0000313" key="2">
    <source>
        <dbReference type="Proteomes" id="UP000632154"/>
    </source>
</evidence>
<name>A0ABQ3KBX8_9DEIO</name>
<dbReference type="EMBL" id="BNAL01000032">
    <property type="protein sequence ID" value="GHG08677.1"/>
    <property type="molecule type" value="Genomic_DNA"/>
</dbReference>